<dbReference type="AlphaFoldDB" id="A0A8H6TGR9"/>
<sequence length="280" mass="30470">MLHPPHRTSSLPAPTPIYAANNSLLSLKMRDGELPALPAELESRIPAAHNIPHSRLQPLRHLRHASLSSPSVARISLGHARYGATYDSDDESDGDYSSSQEDLLVPKHSPRAPAEGYLSLGNKVSPPVWVAIPCFPSLNINLMARLQATAGTTRGLSTDSRLRSTPFMRSDGDDPTAGVLVTVHRHQVVSEPWEHASSAKTLGAVPLRDKPLPIPVDVLVDVEYPDKSEARAEADKDGVQVLQLEPVPLSPSEHPHVAHVKRAGKRRKHYTTPTPTRSQP</sequence>
<evidence type="ECO:0000313" key="3">
    <source>
        <dbReference type="Proteomes" id="UP000636479"/>
    </source>
</evidence>
<dbReference type="RefSeq" id="XP_037226485.1">
    <property type="nucleotide sequence ID" value="XM_037358575.1"/>
</dbReference>
<accession>A0A8H6TGR9</accession>
<feature type="region of interest" description="Disordered" evidence="1">
    <location>
        <begin position="151"/>
        <end position="175"/>
    </location>
</feature>
<evidence type="ECO:0000313" key="2">
    <source>
        <dbReference type="EMBL" id="KAF7316462.1"/>
    </source>
</evidence>
<proteinExistence type="predicted"/>
<name>A0A8H6TGR9_9AGAR</name>
<dbReference type="EMBL" id="JACAZF010000001">
    <property type="protein sequence ID" value="KAF7316462.1"/>
    <property type="molecule type" value="Genomic_DNA"/>
</dbReference>
<feature type="region of interest" description="Disordered" evidence="1">
    <location>
        <begin position="245"/>
        <end position="280"/>
    </location>
</feature>
<feature type="compositionally biased region" description="Basic residues" evidence="1">
    <location>
        <begin position="257"/>
        <end position="270"/>
    </location>
</feature>
<protein>
    <submittedName>
        <fullName evidence="2">Uncharacterized protein</fullName>
    </submittedName>
</protein>
<dbReference type="GeneID" id="59341091"/>
<organism evidence="2 3">
    <name type="scientific">Mycena indigotica</name>
    <dbReference type="NCBI Taxonomy" id="2126181"/>
    <lineage>
        <taxon>Eukaryota</taxon>
        <taxon>Fungi</taxon>
        <taxon>Dikarya</taxon>
        <taxon>Basidiomycota</taxon>
        <taxon>Agaricomycotina</taxon>
        <taxon>Agaricomycetes</taxon>
        <taxon>Agaricomycetidae</taxon>
        <taxon>Agaricales</taxon>
        <taxon>Marasmiineae</taxon>
        <taxon>Mycenaceae</taxon>
        <taxon>Mycena</taxon>
    </lineage>
</organism>
<gene>
    <name evidence="2" type="ORF">MIND_00165300</name>
</gene>
<dbReference type="OrthoDB" id="2944304at2759"/>
<feature type="compositionally biased region" description="Polar residues" evidence="1">
    <location>
        <begin position="271"/>
        <end position="280"/>
    </location>
</feature>
<evidence type="ECO:0000256" key="1">
    <source>
        <dbReference type="SAM" id="MobiDB-lite"/>
    </source>
</evidence>
<dbReference type="Proteomes" id="UP000636479">
    <property type="component" value="Unassembled WGS sequence"/>
</dbReference>
<keyword evidence="3" id="KW-1185">Reference proteome</keyword>
<comment type="caution">
    <text evidence="2">The sequence shown here is derived from an EMBL/GenBank/DDBJ whole genome shotgun (WGS) entry which is preliminary data.</text>
</comment>
<feature type="region of interest" description="Disordered" evidence="1">
    <location>
        <begin position="86"/>
        <end position="108"/>
    </location>
</feature>
<reference evidence="2" key="1">
    <citation type="submission" date="2020-05" db="EMBL/GenBank/DDBJ databases">
        <title>Mycena genomes resolve the evolution of fungal bioluminescence.</title>
        <authorList>
            <person name="Tsai I.J."/>
        </authorList>
    </citation>
    <scope>NUCLEOTIDE SEQUENCE</scope>
    <source>
        <strain evidence="2">171206Taipei</strain>
    </source>
</reference>